<organism evidence="1 2">
    <name type="scientific">Parelaphostrongylus tenuis</name>
    <name type="common">Meningeal worm</name>
    <dbReference type="NCBI Taxonomy" id="148309"/>
    <lineage>
        <taxon>Eukaryota</taxon>
        <taxon>Metazoa</taxon>
        <taxon>Ecdysozoa</taxon>
        <taxon>Nematoda</taxon>
        <taxon>Chromadorea</taxon>
        <taxon>Rhabditida</taxon>
        <taxon>Rhabditina</taxon>
        <taxon>Rhabditomorpha</taxon>
        <taxon>Strongyloidea</taxon>
        <taxon>Metastrongylidae</taxon>
        <taxon>Parelaphostrongylus</taxon>
    </lineage>
</organism>
<dbReference type="EMBL" id="JAHQIW010004829">
    <property type="protein sequence ID" value="KAJ1363906.1"/>
    <property type="molecule type" value="Genomic_DNA"/>
</dbReference>
<evidence type="ECO:0000313" key="1">
    <source>
        <dbReference type="EMBL" id="KAJ1363906.1"/>
    </source>
</evidence>
<evidence type="ECO:0000313" key="2">
    <source>
        <dbReference type="Proteomes" id="UP001196413"/>
    </source>
</evidence>
<reference evidence="1" key="1">
    <citation type="submission" date="2021-06" db="EMBL/GenBank/DDBJ databases">
        <title>Parelaphostrongylus tenuis whole genome reference sequence.</title>
        <authorList>
            <person name="Garwood T.J."/>
            <person name="Larsen P.A."/>
            <person name="Fountain-Jones N.M."/>
            <person name="Garbe J.R."/>
            <person name="Macchietto M.G."/>
            <person name="Kania S.A."/>
            <person name="Gerhold R.W."/>
            <person name="Richards J.E."/>
            <person name="Wolf T.M."/>
        </authorList>
    </citation>
    <scope>NUCLEOTIDE SEQUENCE</scope>
    <source>
        <strain evidence="1">MNPRO001-30</strain>
        <tissue evidence="1">Meninges</tissue>
    </source>
</reference>
<comment type="caution">
    <text evidence="1">The sequence shown here is derived from an EMBL/GenBank/DDBJ whole genome shotgun (WGS) entry which is preliminary data.</text>
</comment>
<proteinExistence type="predicted"/>
<keyword evidence="2" id="KW-1185">Reference proteome</keyword>
<protein>
    <submittedName>
        <fullName evidence="1">Uncharacterized protein</fullName>
    </submittedName>
</protein>
<accession>A0AAD5N6Z5</accession>
<gene>
    <name evidence="1" type="ORF">KIN20_023869</name>
</gene>
<dbReference type="AlphaFoldDB" id="A0AAD5N6Z5"/>
<sequence length="63" mass="7242">MAVVKHFDKIEVLVDRPPKGRLTTSSTSKNKKKNAAKFNKAFNEQMAREAQDKRVESSKYCQK</sequence>
<dbReference type="Proteomes" id="UP001196413">
    <property type="component" value="Unassembled WGS sequence"/>
</dbReference>
<name>A0AAD5N6Z5_PARTN</name>